<accession>N9NFW0</accession>
<dbReference type="RefSeq" id="WP_005216186.1">
    <property type="nucleotide sequence ID" value="NZ_KB850089.1"/>
</dbReference>
<dbReference type="PROSITE" id="PS51257">
    <property type="entry name" value="PROKAR_LIPOPROTEIN"/>
    <property type="match status" value="1"/>
</dbReference>
<dbReference type="EMBL" id="APRP01000016">
    <property type="protein sequence ID" value="ENX01657.1"/>
    <property type="molecule type" value="Genomic_DNA"/>
</dbReference>
<evidence type="ECO:0000313" key="2">
    <source>
        <dbReference type="Proteomes" id="UP000013248"/>
    </source>
</evidence>
<dbReference type="PATRIC" id="fig|1217705.3.peg.1362"/>
<evidence type="ECO:0008006" key="3">
    <source>
        <dbReference type="Google" id="ProtNLM"/>
    </source>
</evidence>
<proteinExistence type="predicted"/>
<protein>
    <recommendedName>
        <fullName evidence="3">Lipoprotein</fullName>
    </recommendedName>
</protein>
<dbReference type="AlphaFoldDB" id="N9NFW0"/>
<evidence type="ECO:0000313" key="1">
    <source>
        <dbReference type="EMBL" id="ENX01657.1"/>
    </source>
</evidence>
<gene>
    <name evidence="1" type="ORF">F900_01417</name>
</gene>
<dbReference type="Proteomes" id="UP000013248">
    <property type="component" value="Unassembled WGS sequence"/>
</dbReference>
<dbReference type="STRING" id="1217705.F900_01417"/>
<comment type="caution">
    <text evidence="1">The sequence shown here is derived from an EMBL/GenBank/DDBJ whole genome shotgun (WGS) entry which is preliminary data.</text>
</comment>
<organism evidence="1 2">
    <name type="scientific">Acinetobacter modestus</name>
    <dbReference type="NCBI Taxonomy" id="1776740"/>
    <lineage>
        <taxon>Bacteria</taxon>
        <taxon>Pseudomonadati</taxon>
        <taxon>Pseudomonadota</taxon>
        <taxon>Gammaproteobacteria</taxon>
        <taxon>Moraxellales</taxon>
        <taxon>Moraxellaceae</taxon>
        <taxon>Acinetobacter</taxon>
    </lineage>
</organism>
<sequence>MKRTLIIFLAVVIVGCQQSKFGEIVARNQLKEANKKIRTFLSILDDPNADKNDQENVLCLKYPKIYKYEYLPSILRLTKLKIIDAKPKDQLLDDLRKTTESYSEKLNISCD</sequence>
<name>N9NFW0_9GAMM</name>
<dbReference type="HOGENOM" id="CLU_142672_1_0_6"/>
<reference evidence="1 2" key="1">
    <citation type="submission" date="2013-02" db="EMBL/GenBank/DDBJ databases">
        <title>The Genome Sequence of Acinetobacter sp. ANC 3862.</title>
        <authorList>
            <consortium name="The Broad Institute Genome Sequencing Platform"/>
            <consortium name="The Broad Institute Genome Sequencing Center for Infectious Disease"/>
            <person name="Cerqueira G."/>
            <person name="Feldgarden M."/>
            <person name="Courvalin P."/>
            <person name="Perichon B."/>
            <person name="Grillot-Courvalin C."/>
            <person name="Clermont D."/>
            <person name="Rocha E."/>
            <person name="Yoon E.-J."/>
            <person name="Nemec A."/>
            <person name="Walker B."/>
            <person name="Young S.K."/>
            <person name="Zeng Q."/>
            <person name="Gargeya S."/>
            <person name="Fitzgerald M."/>
            <person name="Haas B."/>
            <person name="Abouelleil A."/>
            <person name="Alvarado L."/>
            <person name="Arachchi H.M."/>
            <person name="Berlin A.M."/>
            <person name="Chapman S.B."/>
            <person name="Dewar J."/>
            <person name="Goldberg J."/>
            <person name="Griggs A."/>
            <person name="Gujja S."/>
            <person name="Hansen M."/>
            <person name="Howarth C."/>
            <person name="Imamovic A."/>
            <person name="Larimer J."/>
            <person name="McCowan C."/>
            <person name="Murphy C."/>
            <person name="Neiman D."/>
            <person name="Pearson M."/>
            <person name="Priest M."/>
            <person name="Roberts A."/>
            <person name="Saif S."/>
            <person name="Shea T."/>
            <person name="Sisk P."/>
            <person name="Sykes S."/>
            <person name="Wortman J."/>
            <person name="Nusbaum C."/>
            <person name="Birren B."/>
        </authorList>
    </citation>
    <scope>NUCLEOTIDE SEQUENCE [LARGE SCALE GENOMIC DNA]</scope>
    <source>
        <strain evidence="1 2">ANC 3862</strain>
    </source>
</reference>